<feature type="compositionally biased region" description="Polar residues" evidence="5">
    <location>
        <begin position="222"/>
        <end position="236"/>
    </location>
</feature>
<evidence type="ECO:0000259" key="7">
    <source>
        <dbReference type="PROSITE" id="PS50847"/>
    </source>
</evidence>
<dbReference type="EMBL" id="UHFM01000005">
    <property type="protein sequence ID" value="SUN57964.1"/>
    <property type="molecule type" value="Genomic_DNA"/>
</dbReference>
<keyword evidence="4" id="KW-0572">Peptidoglycan-anchor</keyword>
<dbReference type="InterPro" id="IPR046698">
    <property type="entry name" value="PedC-like"/>
</dbReference>
<reference evidence="8 9" key="1">
    <citation type="submission" date="2018-06" db="EMBL/GenBank/DDBJ databases">
        <authorList>
            <consortium name="Pathogen Informatics"/>
            <person name="Doyle S."/>
        </authorList>
    </citation>
    <scope>NUCLEOTIDE SEQUENCE [LARGE SCALE GENOMIC DNA]</scope>
    <source>
        <strain evidence="8 9">NCTC13767</strain>
    </source>
</reference>
<dbReference type="PROSITE" id="PS50847">
    <property type="entry name" value="GRAM_POS_ANCHORING"/>
    <property type="match status" value="1"/>
</dbReference>
<feature type="compositionally biased region" description="Basic and acidic residues" evidence="5">
    <location>
        <begin position="237"/>
        <end position="279"/>
    </location>
</feature>
<evidence type="ECO:0000256" key="5">
    <source>
        <dbReference type="SAM" id="MobiDB-lite"/>
    </source>
</evidence>
<feature type="region of interest" description="Disordered" evidence="5">
    <location>
        <begin position="29"/>
        <end position="60"/>
    </location>
</feature>
<evidence type="ECO:0000313" key="8">
    <source>
        <dbReference type="EMBL" id="SUN57964.1"/>
    </source>
</evidence>
<sequence length="343" mass="37141">MKKTLFKSLLFSTVALAALVTSPVLADSSETNSLEEHSPSLVTEQPSSQTTPDQTGEATTGEELAEVTIEEYATNVADFKKVTIDNVHTAFTADGLEHTLYFGRGTCYYCRQFSPDLKEFNHLIAGQLEYYDTDSADDEAKEFLFKTVGIPGTPTIIYLKNGQPVSGWVGGGVNAQQLYDYLYLGKSPEQPADEAENSELNKTNQEEGTQSGTALDNKANTEEISNQELSETVSSSDKTKADSSEQSKEVTDKSIEDVSARDESVKVDVKEQENKEETLIKSASSTSQVTVTPLASRVTGVSGSSTLPRTGEVNSINLVRIGLAFLLALGFTGISRLRTKQEG</sequence>
<feature type="chain" id="PRO_5016781109" evidence="6">
    <location>
        <begin position="27"/>
        <end position="343"/>
    </location>
</feature>
<dbReference type="SUPFAM" id="SSF52833">
    <property type="entry name" value="Thioredoxin-like"/>
    <property type="match status" value="1"/>
</dbReference>
<keyword evidence="1" id="KW-0134">Cell wall</keyword>
<evidence type="ECO:0000256" key="3">
    <source>
        <dbReference type="ARBA" id="ARBA00022729"/>
    </source>
</evidence>
<dbReference type="InterPro" id="IPR036249">
    <property type="entry name" value="Thioredoxin-like_sf"/>
</dbReference>
<protein>
    <submittedName>
        <fullName evidence="8">Immunity modification protein</fullName>
    </submittedName>
</protein>
<evidence type="ECO:0000256" key="6">
    <source>
        <dbReference type="SAM" id="SignalP"/>
    </source>
</evidence>
<evidence type="ECO:0000256" key="4">
    <source>
        <dbReference type="ARBA" id="ARBA00023088"/>
    </source>
</evidence>
<organism evidence="8 9">
    <name type="scientific">Streptococcus gallolyticus</name>
    <dbReference type="NCBI Taxonomy" id="315405"/>
    <lineage>
        <taxon>Bacteria</taxon>
        <taxon>Bacillati</taxon>
        <taxon>Bacillota</taxon>
        <taxon>Bacilli</taxon>
        <taxon>Lactobacillales</taxon>
        <taxon>Streptococcaceae</taxon>
        <taxon>Streptococcus</taxon>
    </lineage>
</organism>
<dbReference type="InterPro" id="IPR019931">
    <property type="entry name" value="LPXTG_anchor"/>
</dbReference>
<evidence type="ECO:0000313" key="9">
    <source>
        <dbReference type="Proteomes" id="UP000254510"/>
    </source>
</evidence>
<feature type="signal peptide" evidence="6">
    <location>
        <begin position="1"/>
        <end position="26"/>
    </location>
</feature>
<feature type="region of interest" description="Disordered" evidence="5">
    <location>
        <begin position="189"/>
        <end position="286"/>
    </location>
</feature>
<dbReference type="Pfam" id="PF20207">
    <property type="entry name" value="DUF6568"/>
    <property type="match status" value="1"/>
</dbReference>
<dbReference type="CDD" id="cd02947">
    <property type="entry name" value="TRX_family"/>
    <property type="match status" value="1"/>
</dbReference>
<keyword evidence="2" id="KW-0964">Secreted</keyword>
<dbReference type="AlphaFoldDB" id="A0A380JZK7"/>
<gene>
    <name evidence="8" type="ORF">NCTC13767_00151</name>
</gene>
<feature type="domain" description="Gram-positive cocci surface proteins LPxTG" evidence="7">
    <location>
        <begin position="307"/>
        <end position="343"/>
    </location>
</feature>
<feature type="compositionally biased region" description="Polar residues" evidence="5">
    <location>
        <begin position="198"/>
        <end position="214"/>
    </location>
</feature>
<accession>A0A380JZK7</accession>
<evidence type="ECO:0000256" key="1">
    <source>
        <dbReference type="ARBA" id="ARBA00022512"/>
    </source>
</evidence>
<name>A0A380JZK7_9STRE</name>
<dbReference type="Proteomes" id="UP000254510">
    <property type="component" value="Unassembled WGS sequence"/>
</dbReference>
<evidence type="ECO:0000256" key="2">
    <source>
        <dbReference type="ARBA" id="ARBA00022525"/>
    </source>
</evidence>
<keyword evidence="3 6" id="KW-0732">Signal</keyword>
<proteinExistence type="predicted"/>
<feature type="compositionally biased region" description="Polar residues" evidence="5">
    <location>
        <begin position="40"/>
        <end position="54"/>
    </location>
</feature>
<dbReference type="Gene3D" id="3.40.30.10">
    <property type="entry name" value="Glutaredoxin"/>
    <property type="match status" value="1"/>
</dbReference>